<keyword evidence="5" id="KW-0408">Iron</keyword>
<evidence type="ECO:0000313" key="9">
    <source>
        <dbReference type="Proteomes" id="UP000184038"/>
    </source>
</evidence>
<dbReference type="InterPro" id="IPR005911">
    <property type="entry name" value="YhcC-like"/>
</dbReference>
<gene>
    <name evidence="8" type="ORF">SAMN02746066_03107</name>
</gene>
<dbReference type="GO" id="GO:0003824">
    <property type="term" value="F:catalytic activity"/>
    <property type="evidence" value="ECO:0007669"/>
    <property type="project" value="InterPro"/>
</dbReference>
<evidence type="ECO:0000259" key="7">
    <source>
        <dbReference type="PROSITE" id="PS51918"/>
    </source>
</evidence>
<reference evidence="8 9" key="1">
    <citation type="submission" date="2016-11" db="EMBL/GenBank/DDBJ databases">
        <authorList>
            <person name="Jaros S."/>
            <person name="Januszkiewicz K."/>
            <person name="Wedrychowicz H."/>
        </authorList>
    </citation>
    <scope>NUCLEOTIDE SEQUENCE [LARGE SCALE GENOMIC DNA]</scope>
    <source>
        <strain evidence="8 9">DSM 15930</strain>
    </source>
</reference>
<keyword evidence="2" id="KW-0004">4Fe-4S</keyword>
<dbReference type="InterPro" id="IPR023404">
    <property type="entry name" value="rSAM_horseshoe"/>
</dbReference>
<dbReference type="Gene3D" id="3.80.30.20">
    <property type="entry name" value="tm_1862 like domain"/>
    <property type="match status" value="1"/>
</dbReference>
<evidence type="ECO:0000256" key="2">
    <source>
        <dbReference type="ARBA" id="ARBA00022485"/>
    </source>
</evidence>
<organism evidence="8 9">
    <name type="scientific">Anaerosporobacter mobilis DSM 15930</name>
    <dbReference type="NCBI Taxonomy" id="1120996"/>
    <lineage>
        <taxon>Bacteria</taxon>
        <taxon>Bacillati</taxon>
        <taxon>Bacillota</taxon>
        <taxon>Clostridia</taxon>
        <taxon>Lachnospirales</taxon>
        <taxon>Lachnospiraceae</taxon>
        <taxon>Anaerosporobacter</taxon>
    </lineage>
</organism>
<keyword evidence="3" id="KW-0949">S-adenosyl-L-methionine</keyword>
<evidence type="ECO:0000256" key="1">
    <source>
        <dbReference type="ARBA" id="ARBA00001966"/>
    </source>
</evidence>
<keyword evidence="4" id="KW-0479">Metal-binding</keyword>
<proteinExistence type="predicted"/>
<evidence type="ECO:0000313" key="8">
    <source>
        <dbReference type="EMBL" id="SHM73554.1"/>
    </source>
</evidence>
<evidence type="ECO:0000256" key="4">
    <source>
        <dbReference type="ARBA" id="ARBA00022723"/>
    </source>
</evidence>
<evidence type="ECO:0000256" key="6">
    <source>
        <dbReference type="ARBA" id="ARBA00023014"/>
    </source>
</evidence>
<dbReference type="Pfam" id="PF16199">
    <property type="entry name" value="Radical_SAM_C"/>
    <property type="match status" value="1"/>
</dbReference>
<dbReference type="PANTHER" id="PTHR11135">
    <property type="entry name" value="HISTONE ACETYLTRANSFERASE-RELATED"/>
    <property type="match status" value="1"/>
</dbReference>
<dbReference type="SMART" id="SM00729">
    <property type="entry name" value="Elp3"/>
    <property type="match status" value="1"/>
</dbReference>
<dbReference type="NCBIfam" id="TIGR01212">
    <property type="entry name" value="TIGR01212 family radical SAM protein"/>
    <property type="match status" value="1"/>
</dbReference>
<dbReference type="Pfam" id="PF04055">
    <property type="entry name" value="Radical_SAM"/>
    <property type="match status" value="1"/>
</dbReference>
<dbReference type="SFLD" id="SFLDG01086">
    <property type="entry name" value="elongater_protein-like"/>
    <property type="match status" value="1"/>
</dbReference>
<accession>A0A1M7L6S2</accession>
<dbReference type="SUPFAM" id="SSF102114">
    <property type="entry name" value="Radical SAM enzymes"/>
    <property type="match status" value="1"/>
</dbReference>
<dbReference type="GO" id="GO:0051539">
    <property type="term" value="F:4 iron, 4 sulfur cluster binding"/>
    <property type="evidence" value="ECO:0007669"/>
    <property type="project" value="UniProtKB-KW"/>
</dbReference>
<protein>
    <recommendedName>
        <fullName evidence="7">Radical SAM core domain-containing protein</fullName>
    </recommendedName>
</protein>
<dbReference type="Proteomes" id="UP000184038">
    <property type="component" value="Unassembled WGS sequence"/>
</dbReference>
<dbReference type="InterPro" id="IPR006638">
    <property type="entry name" value="Elp3/MiaA/NifB-like_rSAM"/>
</dbReference>
<dbReference type="SFLD" id="SFLDG01091">
    <property type="entry name" value="uncharacterized_CHP01210-like"/>
    <property type="match status" value="1"/>
</dbReference>
<keyword evidence="6" id="KW-0411">Iron-sulfur</keyword>
<sequence>MNSKRMWNDKRYNSFDYYLKNQFGHRLYKLSLNGGMTCPNRDGTLDTRGCIFCSAGGSGDFAASARLSITSQIEEAKALIAHKVKKIPNTPQYIAYFQAFTNTYAPVPYLREIFTEALRHPDIAVLSIATRPDCLSEEILALLDELNQVKPIWVELGLQTIHEDTAKRIRRGYPLSSYDTAVKNLRNIHIDVIVHLIIGLPYETKENILRSIDYINDSGIQGIKLQLLHVLKNTDLEAFLDSMHILTLDEYVTILVECLEHLDQDIVIHRITGDGPGDLLLAPLWSTNKKLVLNTIQHAMKTLDSWQGKNRST</sequence>
<dbReference type="EMBL" id="FRCP01000015">
    <property type="protein sequence ID" value="SHM73554.1"/>
    <property type="molecule type" value="Genomic_DNA"/>
</dbReference>
<dbReference type="STRING" id="1120996.SAMN02746066_03107"/>
<name>A0A1M7L6S2_9FIRM</name>
<dbReference type="PANTHER" id="PTHR11135:SF1">
    <property type="entry name" value="PROTEIN YHCC"/>
    <property type="match status" value="1"/>
</dbReference>
<evidence type="ECO:0000256" key="5">
    <source>
        <dbReference type="ARBA" id="ARBA00023004"/>
    </source>
</evidence>
<dbReference type="InterPro" id="IPR032432">
    <property type="entry name" value="Radical_SAM_C"/>
</dbReference>
<dbReference type="SFLD" id="SFLDS00029">
    <property type="entry name" value="Radical_SAM"/>
    <property type="match status" value="1"/>
</dbReference>
<keyword evidence="9" id="KW-1185">Reference proteome</keyword>
<feature type="domain" description="Radical SAM core" evidence="7">
    <location>
        <begin position="22"/>
        <end position="265"/>
    </location>
</feature>
<dbReference type="PROSITE" id="PS51918">
    <property type="entry name" value="RADICAL_SAM"/>
    <property type="match status" value="1"/>
</dbReference>
<dbReference type="InterPro" id="IPR058240">
    <property type="entry name" value="rSAM_sf"/>
</dbReference>
<dbReference type="AlphaFoldDB" id="A0A1M7L6S2"/>
<dbReference type="InterPro" id="IPR007197">
    <property type="entry name" value="rSAM"/>
</dbReference>
<dbReference type="InterPro" id="IPR039661">
    <property type="entry name" value="ELP3"/>
</dbReference>
<dbReference type="GO" id="GO:0046872">
    <property type="term" value="F:metal ion binding"/>
    <property type="evidence" value="ECO:0007669"/>
    <property type="project" value="UniProtKB-KW"/>
</dbReference>
<dbReference type="CDD" id="cd01335">
    <property type="entry name" value="Radical_SAM"/>
    <property type="match status" value="1"/>
</dbReference>
<comment type="cofactor">
    <cofactor evidence="1">
        <name>[4Fe-4S] cluster</name>
        <dbReference type="ChEBI" id="CHEBI:49883"/>
    </cofactor>
</comment>
<evidence type="ECO:0000256" key="3">
    <source>
        <dbReference type="ARBA" id="ARBA00022691"/>
    </source>
</evidence>